<keyword evidence="3" id="KW-1185">Reference proteome</keyword>
<feature type="compositionally biased region" description="Polar residues" evidence="1">
    <location>
        <begin position="128"/>
        <end position="138"/>
    </location>
</feature>
<feature type="compositionally biased region" description="Acidic residues" evidence="1">
    <location>
        <begin position="85"/>
        <end position="117"/>
    </location>
</feature>
<feature type="region of interest" description="Disordered" evidence="1">
    <location>
        <begin position="234"/>
        <end position="280"/>
    </location>
</feature>
<evidence type="ECO:0000256" key="1">
    <source>
        <dbReference type="SAM" id="MobiDB-lite"/>
    </source>
</evidence>
<proteinExistence type="predicted"/>
<evidence type="ECO:0000313" key="3">
    <source>
        <dbReference type="Proteomes" id="UP000053257"/>
    </source>
</evidence>
<protein>
    <submittedName>
        <fullName evidence="2">Uncharacterized protein</fullName>
    </submittedName>
</protein>
<dbReference type="EMBL" id="KN840784">
    <property type="protein sequence ID" value="KIP01471.1"/>
    <property type="molecule type" value="Genomic_DNA"/>
</dbReference>
<dbReference type="OrthoDB" id="2803722at2759"/>
<sequence>MASSSRDSYPSITFQDRVPSWLVDSPFDFNDVHKPPSYLLASLQQAYDDYELHNDPPTYEHSVATAGTSSRAPSPRRISLAGESVWEDDDEEEDEDEETEGYSGDADDEEDDAADSELDARSGGGKSRPTSSGQSTVSLPLRDDPPAPSTPISTPTPQEDDSRIYRSRPLPPIPHIPAVAHHLLHLQHLVNTADADPYSDLAICLSSLDPQLLLNPFAVFVDLCYEDAVRGDTSDPVLRPFSPPPALSTSHSSTLTDDSEEDEILASPTQAPTGATSPAETVVAPLVWDPRTEERVRGLGGVRLPLHYARPTSPFAPADDDLPASPKQHIRFHAPDPLSEVASLFLHTPAPDKAQVSVAGFPTRARAPPARSTLSLGSMRGMLLRSLNIS</sequence>
<dbReference type="AlphaFoldDB" id="A0A0C3RPL3"/>
<reference evidence="2 3" key="1">
    <citation type="journal article" date="2014" name="PLoS Genet.">
        <title>Analysis of the Phlebiopsis gigantea genome, transcriptome and secretome provides insight into its pioneer colonization strategies of wood.</title>
        <authorList>
            <person name="Hori C."/>
            <person name="Ishida T."/>
            <person name="Igarashi K."/>
            <person name="Samejima M."/>
            <person name="Suzuki H."/>
            <person name="Master E."/>
            <person name="Ferreira P."/>
            <person name="Ruiz-Duenas F.J."/>
            <person name="Held B."/>
            <person name="Canessa P."/>
            <person name="Larrondo L.F."/>
            <person name="Schmoll M."/>
            <person name="Druzhinina I.S."/>
            <person name="Kubicek C.P."/>
            <person name="Gaskell J.A."/>
            <person name="Kersten P."/>
            <person name="St John F."/>
            <person name="Glasner J."/>
            <person name="Sabat G."/>
            <person name="Splinter BonDurant S."/>
            <person name="Syed K."/>
            <person name="Yadav J."/>
            <person name="Mgbeahuruike A.C."/>
            <person name="Kovalchuk A."/>
            <person name="Asiegbu F.O."/>
            <person name="Lackner G."/>
            <person name="Hoffmeister D."/>
            <person name="Rencoret J."/>
            <person name="Gutierrez A."/>
            <person name="Sun H."/>
            <person name="Lindquist E."/>
            <person name="Barry K."/>
            <person name="Riley R."/>
            <person name="Grigoriev I.V."/>
            <person name="Henrissat B."/>
            <person name="Kues U."/>
            <person name="Berka R.M."/>
            <person name="Martinez A.T."/>
            <person name="Covert S.F."/>
            <person name="Blanchette R.A."/>
            <person name="Cullen D."/>
        </authorList>
    </citation>
    <scope>NUCLEOTIDE SEQUENCE [LARGE SCALE GENOMIC DNA]</scope>
    <source>
        <strain evidence="2 3">11061_1 CR5-6</strain>
    </source>
</reference>
<evidence type="ECO:0000313" key="2">
    <source>
        <dbReference type="EMBL" id="KIP01471.1"/>
    </source>
</evidence>
<dbReference type="HOGENOM" id="CLU_692810_0_0_1"/>
<feature type="compositionally biased region" description="Polar residues" evidence="1">
    <location>
        <begin position="267"/>
        <end position="279"/>
    </location>
</feature>
<organism evidence="2 3">
    <name type="scientific">Phlebiopsis gigantea (strain 11061_1 CR5-6)</name>
    <name type="common">White-rot fungus</name>
    <name type="synonym">Peniophora gigantea</name>
    <dbReference type="NCBI Taxonomy" id="745531"/>
    <lineage>
        <taxon>Eukaryota</taxon>
        <taxon>Fungi</taxon>
        <taxon>Dikarya</taxon>
        <taxon>Basidiomycota</taxon>
        <taxon>Agaricomycotina</taxon>
        <taxon>Agaricomycetes</taxon>
        <taxon>Polyporales</taxon>
        <taxon>Phanerochaetaceae</taxon>
        <taxon>Phlebiopsis</taxon>
    </lineage>
</organism>
<feature type="region of interest" description="Disordered" evidence="1">
    <location>
        <begin position="51"/>
        <end position="170"/>
    </location>
</feature>
<accession>A0A0C3RPL3</accession>
<feature type="compositionally biased region" description="Low complexity" evidence="1">
    <location>
        <begin position="247"/>
        <end position="256"/>
    </location>
</feature>
<name>A0A0C3RPL3_PHLG1</name>
<dbReference type="Proteomes" id="UP000053257">
    <property type="component" value="Unassembled WGS sequence"/>
</dbReference>
<gene>
    <name evidence="2" type="ORF">PHLGIDRAFT_38293</name>
</gene>